<keyword evidence="3 8" id="KW-0378">Hydrolase</keyword>
<proteinExistence type="inferred from homology"/>
<comment type="caution">
    <text evidence="12">The sequence shown here is derived from an EMBL/GenBank/DDBJ whole genome shotgun (WGS) entry which is preliminary data.</text>
</comment>
<evidence type="ECO:0000313" key="12">
    <source>
        <dbReference type="EMBL" id="KAK9148000.1"/>
    </source>
</evidence>
<dbReference type="EC" id="3.2.1.4" evidence="10"/>
<feature type="active site" evidence="9">
    <location>
        <position position="505"/>
    </location>
</feature>
<gene>
    <name evidence="12" type="ORF">Scep_006757</name>
</gene>
<dbReference type="AlphaFoldDB" id="A0AAP0PN88"/>
<keyword evidence="13" id="KW-1185">Reference proteome</keyword>
<keyword evidence="7 8" id="KW-0624">Polysaccharide degradation</keyword>
<evidence type="ECO:0000256" key="9">
    <source>
        <dbReference type="PROSITE-ProRule" id="PRU10060"/>
    </source>
</evidence>
<reference evidence="12 13" key="1">
    <citation type="submission" date="2024-01" db="EMBL/GenBank/DDBJ databases">
        <title>Genome assemblies of Stephania.</title>
        <authorList>
            <person name="Yang L."/>
        </authorList>
    </citation>
    <scope>NUCLEOTIDE SEQUENCE [LARGE SCALE GENOMIC DNA]</scope>
    <source>
        <strain evidence="12">JXDWG</strain>
        <tissue evidence="12">Leaf</tissue>
    </source>
</reference>
<evidence type="ECO:0000256" key="3">
    <source>
        <dbReference type="ARBA" id="ARBA00022801"/>
    </source>
</evidence>
<evidence type="ECO:0000256" key="4">
    <source>
        <dbReference type="ARBA" id="ARBA00023001"/>
    </source>
</evidence>
<dbReference type="GO" id="GO:0030245">
    <property type="term" value="P:cellulose catabolic process"/>
    <property type="evidence" value="ECO:0007669"/>
    <property type="project" value="UniProtKB-KW"/>
</dbReference>
<dbReference type="InterPro" id="IPR008928">
    <property type="entry name" value="6-hairpin_glycosidase_sf"/>
</dbReference>
<feature type="active site" evidence="8">
    <location>
        <position position="454"/>
    </location>
</feature>
<feature type="active site" evidence="8">
    <location>
        <position position="29"/>
    </location>
</feature>
<evidence type="ECO:0000313" key="13">
    <source>
        <dbReference type="Proteomes" id="UP001419268"/>
    </source>
</evidence>
<evidence type="ECO:0000256" key="6">
    <source>
        <dbReference type="ARBA" id="ARBA00023295"/>
    </source>
</evidence>
<dbReference type="SUPFAM" id="SSF48208">
    <property type="entry name" value="Six-hairpin glycosidases"/>
    <property type="match status" value="2"/>
</dbReference>
<keyword evidence="4 10" id="KW-0136">Cellulose degradation</keyword>
<keyword evidence="6 8" id="KW-0326">Glycosidase</keyword>
<dbReference type="InterPro" id="IPR018221">
    <property type="entry name" value="Glyco_hydro_9_His_AS"/>
</dbReference>
<name>A0AAP0PN88_9MAGN</name>
<organism evidence="12 13">
    <name type="scientific">Stephania cephalantha</name>
    <dbReference type="NCBI Taxonomy" id="152367"/>
    <lineage>
        <taxon>Eukaryota</taxon>
        <taxon>Viridiplantae</taxon>
        <taxon>Streptophyta</taxon>
        <taxon>Embryophyta</taxon>
        <taxon>Tracheophyta</taxon>
        <taxon>Spermatophyta</taxon>
        <taxon>Magnoliopsida</taxon>
        <taxon>Ranunculales</taxon>
        <taxon>Menispermaceae</taxon>
        <taxon>Menispermoideae</taxon>
        <taxon>Cissampelideae</taxon>
        <taxon>Stephania</taxon>
    </lineage>
</organism>
<sequence length="538" mass="59638">MQVDYILGSNPMNMSYMVGYGERFPQKIHHRASSMPSLDKHHDHIGCKGGTPYYLSDSPNPNLLIGAIVGGPDINDSYVDSRALFVHSEPTTTTLSEGTLNHDYRDALTKSILFFEGQRSGPLPASQRMTWRKDSALYDGHDIGVDLVGGYYDAGDNVKFNFPMAFTTTVLAWGVIEFGAVMGPDLVHTTEAIRWATDYLLKATSVPNTVYVQVGNPYKDHNCWERPEDMDTPRTPFAVDKNKPGSEVSGEIAAALAASSIVFKFSDPAYSQKLLERAKEDELLWGASWLQKATGSSRYMNYVMKNMGLFESRKTSSLNDWYGEFGWDNKMGGVAVLRSIELHDETFIQKADQFMCNVLPDSPTRSVNYSRGGLMFKPVGSNMQNPTAISFLLVIYSRYLKATYRTVQCGFGVTATADRLEMLAKQQVDYILGSNPMGMSYMVGYGPNFPKKIHHRASSLPSVVTQPARLECQGGKQFFYSKGPNPNLLVGAVVGGPYINDSYPDSRVPFTQSEPTTYINAPLVGVLAHFTSYTKKPN</sequence>
<comment type="similarity">
    <text evidence="2 8 10">Belongs to the glycosyl hydrolase 9 (cellulase E) family.</text>
</comment>
<dbReference type="PROSITE" id="PS00698">
    <property type="entry name" value="GH9_3"/>
    <property type="match status" value="1"/>
</dbReference>
<keyword evidence="5 8" id="KW-0119">Carbohydrate metabolism</keyword>
<dbReference type="InterPro" id="IPR001701">
    <property type="entry name" value="Glyco_hydro_9"/>
</dbReference>
<dbReference type="InterPro" id="IPR012341">
    <property type="entry name" value="6hp_glycosidase-like_sf"/>
</dbReference>
<feature type="domain" description="Glycoside hydrolase family 9" evidence="11">
    <location>
        <begin position="104"/>
        <end position="280"/>
    </location>
</feature>
<dbReference type="Pfam" id="PF00759">
    <property type="entry name" value="Glyco_hydro_9"/>
    <property type="match status" value="2"/>
</dbReference>
<evidence type="ECO:0000256" key="2">
    <source>
        <dbReference type="ARBA" id="ARBA00007072"/>
    </source>
</evidence>
<dbReference type="PANTHER" id="PTHR22298">
    <property type="entry name" value="ENDO-1,4-BETA-GLUCANASE"/>
    <property type="match status" value="1"/>
</dbReference>
<evidence type="ECO:0000256" key="7">
    <source>
        <dbReference type="ARBA" id="ARBA00023326"/>
    </source>
</evidence>
<protein>
    <recommendedName>
        <fullName evidence="10">Endoglucanase</fullName>
        <ecNumber evidence="10">3.2.1.4</ecNumber>
    </recommendedName>
</protein>
<dbReference type="PROSITE" id="PS00592">
    <property type="entry name" value="GH9_2"/>
    <property type="match status" value="2"/>
</dbReference>
<feature type="domain" description="Glycoside hydrolase family 9" evidence="11">
    <location>
        <begin position="2"/>
        <end position="93"/>
    </location>
</feature>
<dbReference type="InterPro" id="IPR033126">
    <property type="entry name" value="Glyco_hydro_9_Asp/Glu_AS"/>
</dbReference>
<dbReference type="Gene3D" id="1.50.10.10">
    <property type="match status" value="3"/>
</dbReference>
<evidence type="ECO:0000259" key="11">
    <source>
        <dbReference type="Pfam" id="PF00759"/>
    </source>
</evidence>
<evidence type="ECO:0000256" key="1">
    <source>
        <dbReference type="ARBA" id="ARBA00000966"/>
    </source>
</evidence>
<evidence type="ECO:0000256" key="10">
    <source>
        <dbReference type="RuleBase" id="RU361166"/>
    </source>
</evidence>
<dbReference type="Proteomes" id="UP001419268">
    <property type="component" value="Unassembled WGS sequence"/>
</dbReference>
<evidence type="ECO:0000256" key="5">
    <source>
        <dbReference type="ARBA" id="ARBA00023277"/>
    </source>
</evidence>
<dbReference type="GO" id="GO:0008810">
    <property type="term" value="F:cellulase activity"/>
    <property type="evidence" value="ECO:0007669"/>
    <property type="project" value="UniProtKB-EC"/>
</dbReference>
<dbReference type="EMBL" id="JBBNAG010000003">
    <property type="protein sequence ID" value="KAK9148000.1"/>
    <property type="molecule type" value="Genomic_DNA"/>
</dbReference>
<feature type="active site" evidence="9">
    <location>
        <position position="514"/>
    </location>
</feature>
<accession>A0AAP0PN88</accession>
<comment type="catalytic activity">
    <reaction evidence="1 10">
        <text>Endohydrolysis of (1-&gt;4)-beta-D-glucosidic linkages in cellulose, lichenin and cereal beta-D-glucans.</text>
        <dbReference type="EC" id="3.2.1.4"/>
    </reaction>
</comment>
<evidence type="ECO:0000256" key="8">
    <source>
        <dbReference type="PROSITE-ProRule" id="PRU10059"/>
    </source>
</evidence>